<dbReference type="Proteomes" id="UP001166293">
    <property type="component" value="Unassembled WGS sequence"/>
</dbReference>
<keyword evidence="3" id="KW-0804">Transcription</keyword>
<sequence>MTLSLRERRRQETAFQIHKATLELAMESGLEDVTTDEIAAASGVSTRTFFNYYPNKEAAAIGHPPPFTEAQMDALRDGTGPLAADIKQFLDSHMEALSQRADILRMVGKILRSNEKARGILDGLLGAERRRLTEALTGRVDNRQTATALAGIITATIGAAIALWEHEEGITLGAAMDAVWQAQMDAARLLLSSTGEETGT</sequence>
<dbReference type="InterPro" id="IPR050109">
    <property type="entry name" value="HTH-type_TetR-like_transc_reg"/>
</dbReference>
<feature type="domain" description="HTH tetR-type" evidence="5">
    <location>
        <begin position="11"/>
        <end position="71"/>
    </location>
</feature>
<name>A0ABS6NBQ0_9RHOB</name>
<feature type="DNA-binding region" description="H-T-H motif" evidence="4">
    <location>
        <begin position="34"/>
        <end position="53"/>
    </location>
</feature>
<organism evidence="6 7">
    <name type="scientific">Thalassococcus arenae</name>
    <dbReference type="NCBI Taxonomy" id="2851652"/>
    <lineage>
        <taxon>Bacteria</taxon>
        <taxon>Pseudomonadati</taxon>
        <taxon>Pseudomonadota</taxon>
        <taxon>Alphaproteobacteria</taxon>
        <taxon>Rhodobacterales</taxon>
        <taxon>Roseobacteraceae</taxon>
        <taxon>Thalassococcus</taxon>
    </lineage>
</organism>
<gene>
    <name evidence="6" type="ORF">KUH32_16945</name>
</gene>
<dbReference type="EMBL" id="JAHRWL010000002">
    <property type="protein sequence ID" value="MBV2361454.1"/>
    <property type="molecule type" value="Genomic_DNA"/>
</dbReference>
<comment type="caution">
    <text evidence="6">The sequence shown here is derived from an EMBL/GenBank/DDBJ whole genome shotgun (WGS) entry which is preliminary data.</text>
</comment>
<keyword evidence="2 4" id="KW-0238">DNA-binding</keyword>
<evidence type="ECO:0000256" key="4">
    <source>
        <dbReference type="PROSITE-ProRule" id="PRU00335"/>
    </source>
</evidence>
<protein>
    <submittedName>
        <fullName evidence="6">TetR/AcrR family transcriptional regulator</fullName>
    </submittedName>
</protein>
<evidence type="ECO:0000313" key="6">
    <source>
        <dbReference type="EMBL" id="MBV2361454.1"/>
    </source>
</evidence>
<dbReference type="PANTHER" id="PTHR30055:SF238">
    <property type="entry name" value="MYCOFACTOCIN BIOSYNTHESIS TRANSCRIPTIONAL REGULATOR MFTR-RELATED"/>
    <property type="match status" value="1"/>
</dbReference>
<proteinExistence type="predicted"/>
<keyword evidence="1" id="KW-0805">Transcription regulation</keyword>
<dbReference type="InterPro" id="IPR001647">
    <property type="entry name" value="HTH_TetR"/>
</dbReference>
<dbReference type="PROSITE" id="PS50977">
    <property type="entry name" value="HTH_TETR_2"/>
    <property type="match status" value="1"/>
</dbReference>
<evidence type="ECO:0000256" key="2">
    <source>
        <dbReference type="ARBA" id="ARBA00023125"/>
    </source>
</evidence>
<evidence type="ECO:0000259" key="5">
    <source>
        <dbReference type="PROSITE" id="PS50977"/>
    </source>
</evidence>
<evidence type="ECO:0000256" key="3">
    <source>
        <dbReference type="ARBA" id="ARBA00023163"/>
    </source>
</evidence>
<dbReference type="RefSeq" id="WP_217779774.1">
    <property type="nucleotide sequence ID" value="NZ_JAHRWL010000002.1"/>
</dbReference>
<reference evidence="6" key="1">
    <citation type="submission" date="2021-06" db="EMBL/GenBank/DDBJ databases">
        <title>Thalassococcus sp. CAU 1522 isolated from sea sand, Republic of Korea.</title>
        <authorList>
            <person name="Kim W."/>
        </authorList>
    </citation>
    <scope>NUCLEOTIDE SEQUENCE</scope>
    <source>
        <strain evidence="6">CAU 1522</strain>
    </source>
</reference>
<evidence type="ECO:0000313" key="7">
    <source>
        <dbReference type="Proteomes" id="UP001166293"/>
    </source>
</evidence>
<keyword evidence="7" id="KW-1185">Reference proteome</keyword>
<evidence type="ECO:0000256" key="1">
    <source>
        <dbReference type="ARBA" id="ARBA00023015"/>
    </source>
</evidence>
<accession>A0ABS6NBQ0</accession>
<dbReference type="PANTHER" id="PTHR30055">
    <property type="entry name" value="HTH-TYPE TRANSCRIPTIONAL REGULATOR RUTR"/>
    <property type="match status" value="1"/>
</dbReference>
<dbReference type="Pfam" id="PF00440">
    <property type="entry name" value="TetR_N"/>
    <property type="match status" value="1"/>
</dbReference>